<dbReference type="SMART" id="SM00220">
    <property type="entry name" value="S_TKc"/>
    <property type="match status" value="1"/>
</dbReference>
<evidence type="ECO:0000256" key="3">
    <source>
        <dbReference type="ARBA" id="ARBA00022527"/>
    </source>
</evidence>
<dbReference type="InterPro" id="IPR017441">
    <property type="entry name" value="Protein_kinase_ATP_BS"/>
</dbReference>
<dbReference type="GO" id="GO:0005524">
    <property type="term" value="F:ATP binding"/>
    <property type="evidence" value="ECO:0007669"/>
    <property type="project" value="UniProtKB-UniRule"/>
</dbReference>
<dbReference type="GeneTree" id="ENSGT00940000159769"/>
<dbReference type="EC" id="2.7.11.17" evidence="2"/>
<dbReference type="InterPro" id="IPR000719">
    <property type="entry name" value="Prot_kinase_dom"/>
</dbReference>
<dbReference type="SUPFAM" id="SSF54427">
    <property type="entry name" value="NTF2-like"/>
    <property type="match status" value="1"/>
</dbReference>
<keyword evidence="8 14" id="KW-0067">ATP-binding</keyword>
<evidence type="ECO:0000256" key="12">
    <source>
        <dbReference type="ARBA" id="ARBA00056581"/>
    </source>
</evidence>
<keyword evidence="7" id="KW-0418">Kinase</keyword>
<dbReference type="Pfam" id="PF08332">
    <property type="entry name" value="CaMKII_AD"/>
    <property type="match status" value="1"/>
</dbReference>
<organism evidence="17">
    <name type="scientific">Pundamilia nyererei</name>
    <dbReference type="NCBI Taxonomy" id="303518"/>
    <lineage>
        <taxon>Eukaryota</taxon>
        <taxon>Metazoa</taxon>
        <taxon>Chordata</taxon>
        <taxon>Craniata</taxon>
        <taxon>Vertebrata</taxon>
        <taxon>Euteleostomi</taxon>
        <taxon>Actinopterygii</taxon>
        <taxon>Neopterygii</taxon>
        <taxon>Teleostei</taxon>
        <taxon>Neoteleostei</taxon>
        <taxon>Acanthomorphata</taxon>
        <taxon>Ovalentaria</taxon>
        <taxon>Cichlomorphae</taxon>
        <taxon>Cichliformes</taxon>
        <taxon>Cichlidae</taxon>
        <taxon>African cichlids</taxon>
        <taxon>Pseudocrenilabrinae</taxon>
        <taxon>Haplochromini</taxon>
        <taxon>Pundamilia</taxon>
    </lineage>
</organism>
<evidence type="ECO:0000256" key="8">
    <source>
        <dbReference type="ARBA" id="ARBA00022840"/>
    </source>
</evidence>
<name>A0A3B4EVE1_9CICH</name>
<dbReference type="InterPro" id="IPR008271">
    <property type="entry name" value="Ser/Thr_kinase_AS"/>
</dbReference>
<dbReference type="Gene3D" id="1.10.510.10">
    <property type="entry name" value="Transferase(Phosphotransferase) domain 1"/>
    <property type="match status" value="1"/>
</dbReference>
<dbReference type="Pfam" id="PF00069">
    <property type="entry name" value="Pkinase"/>
    <property type="match status" value="1"/>
</dbReference>
<evidence type="ECO:0000256" key="5">
    <source>
        <dbReference type="ARBA" id="ARBA00022679"/>
    </source>
</evidence>
<comment type="catalytic activity">
    <reaction evidence="11">
        <text>L-seryl-[protein] + ATP = O-phospho-L-seryl-[protein] + ADP + H(+)</text>
        <dbReference type="Rhea" id="RHEA:17989"/>
        <dbReference type="Rhea" id="RHEA-COMP:9863"/>
        <dbReference type="Rhea" id="RHEA-COMP:11604"/>
        <dbReference type="ChEBI" id="CHEBI:15378"/>
        <dbReference type="ChEBI" id="CHEBI:29999"/>
        <dbReference type="ChEBI" id="CHEBI:30616"/>
        <dbReference type="ChEBI" id="CHEBI:83421"/>
        <dbReference type="ChEBI" id="CHEBI:456216"/>
        <dbReference type="EC" id="2.7.11.17"/>
    </reaction>
</comment>
<comment type="similarity">
    <text evidence="1">Belongs to the protein kinase superfamily. CAMK Ser/Thr protein kinase family. CaMK subfamily.</text>
</comment>
<dbReference type="SUPFAM" id="SSF56112">
    <property type="entry name" value="Protein kinase-like (PK-like)"/>
    <property type="match status" value="1"/>
</dbReference>
<dbReference type="PROSITE" id="PS00107">
    <property type="entry name" value="PROTEIN_KINASE_ATP"/>
    <property type="match status" value="1"/>
</dbReference>
<keyword evidence="9" id="KW-0112">Calmodulin-binding</keyword>
<feature type="domain" description="Protein kinase" evidence="16">
    <location>
        <begin position="13"/>
        <end position="271"/>
    </location>
</feature>
<keyword evidence="3 15" id="KW-0723">Serine/threonine-protein kinase</keyword>
<accession>A0A3B4EVE1</accession>
<dbReference type="PROSITE" id="PS50011">
    <property type="entry name" value="PROTEIN_KINASE_DOM"/>
    <property type="match status" value="1"/>
</dbReference>
<dbReference type="AlphaFoldDB" id="A0A3B4EVE1"/>
<dbReference type="GO" id="GO:0005516">
    <property type="term" value="F:calmodulin binding"/>
    <property type="evidence" value="ECO:0007669"/>
    <property type="project" value="UniProtKB-KW"/>
</dbReference>
<dbReference type="InterPro" id="IPR013543">
    <property type="entry name" value="Ca/CaM-dep_prot_kinase-assoc"/>
</dbReference>
<protein>
    <recommendedName>
        <fullName evidence="2">calcium/calmodulin-dependent protein kinase</fullName>
        <ecNumber evidence="2">2.7.11.17</ecNumber>
    </recommendedName>
</protein>
<dbReference type="GO" id="GO:0043226">
    <property type="term" value="C:organelle"/>
    <property type="evidence" value="ECO:0007669"/>
    <property type="project" value="UniProtKB-ARBA"/>
</dbReference>
<evidence type="ECO:0000256" key="10">
    <source>
        <dbReference type="ARBA" id="ARBA00047307"/>
    </source>
</evidence>
<evidence type="ECO:0000259" key="16">
    <source>
        <dbReference type="PROSITE" id="PS50011"/>
    </source>
</evidence>
<dbReference type="Gene3D" id="3.30.200.20">
    <property type="entry name" value="Phosphorylase Kinase, domain 1"/>
    <property type="match status" value="1"/>
</dbReference>
<dbReference type="FunFam" id="3.30.200.20:FF:000002">
    <property type="entry name" value="Calcium/calmodulin-dependent protein kinase type II subunit delta isoform 2"/>
    <property type="match status" value="1"/>
</dbReference>
<reference evidence="17" key="1">
    <citation type="submission" date="2023-09" db="UniProtKB">
        <authorList>
            <consortium name="Ensembl"/>
        </authorList>
    </citation>
    <scope>IDENTIFICATION</scope>
</reference>
<evidence type="ECO:0000256" key="14">
    <source>
        <dbReference type="PROSITE-ProRule" id="PRU10141"/>
    </source>
</evidence>
<dbReference type="GO" id="GO:0004683">
    <property type="term" value="F:calcium/calmodulin-dependent protein kinase activity"/>
    <property type="evidence" value="ECO:0007669"/>
    <property type="project" value="UniProtKB-EC"/>
</dbReference>
<evidence type="ECO:0000256" key="13">
    <source>
        <dbReference type="ARBA" id="ARBA00064333"/>
    </source>
</evidence>
<sequence>MALTICTRFTDEYQLFEELGKGAFSVVRRCVKISSGQEYAAKIINTKKLSARDHQKLEREARICRLLKHPNIVRLHDSISEEGFHYLVFDLVTGGELFEDIVAREYYSEADASHCIQQILESVHHCHVNGIVHRDLKPENLLLASKLKGAAVKLADFGLAIEVQGDQQAWFGFAGTPGYLSPEVLRKDPYGKPVDMWACGVILYILLVGYPPFWDEDQHRLYQQIKAGAYDFPSPEWDTVTPEAKDLINKMLTINPSKRITAAEALKHPWICQRSTVASMMHRQETVECLKKFNARRKLKVRLLAVLHASVYIEQSIQPFFPLLFCFPSRKQEIIKVTEQLIESINNGDFEAYAKICDPGLTSFEPEALGNLVEGHDFHRFYFENALSKGNKPVHTILLNPHVHLIGENAACIAYIRLTQYMDGSGMPRTMQSEETRVWHRRDGKWQNIHFHRSGSPSIPQ</sequence>
<dbReference type="InterPro" id="IPR032710">
    <property type="entry name" value="NTF2-like_dom_sf"/>
</dbReference>
<evidence type="ECO:0000256" key="11">
    <source>
        <dbReference type="ARBA" id="ARBA00047430"/>
    </source>
</evidence>
<dbReference type="Ensembl" id="ENSPNYT00000002396.1">
    <property type="protein sequence ID" value="ENSPNYP00000002337.1"/>
    <property type="gene ID" value="ENSPNYG00000001224.1"/>
</dbReference>
<comment type="subunit">
    <text evidence="13">CAMK2 is composed of four different chains: alpha, beta, gamma, and delta. The different isoforms assemble into homo- or heteromultimeric holoenzymes composed of 8 to 12 subunits.</text>
</comment>
<dbReference type="Gene3D" id="3.10.450.50">
    <property type="match status" value="1"/>
</dbReference>
<proteinExistence type="inferred from homology"/>
<dbReference type="FunFam" id="3.10.450.50:FF:000001">
    <property type="entry name" value="calcium/calmodulin-dependent protein kinase type II subunit gamma isoform X1"/>
    <property type="match status" value="1"/>
</dbReference>
<keyword evidence="5" id="KW-0808">Transferase</keyword>
<comment type="catalytic activity">
    <reaction evidence="10">
        <text>L-threonyl-[protein] + ATP = O-phospho-L-threonyl-[protein] + ADP + H(+)</text>
        <dbReference type="Rhea" id="RHEA:46608"/>
        <dbReference type="Rhea" id="RHEA-COMP:11060"/>
        <dbReference type="Rhea" id="RHEA-COMP:11605"/>
        <dbReference type="ChEBI" id="CHEBI:15378"/>
        <dbReference type="ChEBI" id="CHEBI:30013"/>
        <dbReference type="ChEBI" id="CHEBI:30616"/>
        <dbReference type="ChEBI" id="CHEBI:61977"/>
        <dbReference type="ChEBI" id="CHEBI:456216"/>
        <dbReference type="EC" id="2.7.11.17"/>
    </reaction>
</comment>
<evidence type="ECO:0000256" key="15">
    <source>
        <dbReference type="RuleBase" id="RU000304"/>
    </source>
</evidence>
<dbReference type="FunFam" id="1.10.510.10:FF:000001">
    <property type="entry name" value="Calcium/calmodulin-dependent protein kinase type II subunit delta"/>
    <property type="match status" value="1"/>
</dbReference>
<dbReference type="PROSITE" id="PS00108">
    <property type="entry name" value="PROTEIN_KINASE_ST"/>
    <property type="match status" value="1"/>
</dbReference>
<keyword evidence="4" id="KW-0597">Phosphoprotein</keyword>
<comment type="function">
    <text evidence="12">CaM-kinase II (CAMK2) is a prominent kinase in the central nervous system.</text>
</comment>
<dbReference type="InterPro" id="IPR011009">
    <property type="entry name" value="Kinase-like_dom_sf"/>
</dbReference>
<evidence type="ECO:0000256" key="7">
    <source>
        <dbReference type="ARBA" id="ARBA00022777"/>
    </source>
</evidence>
<evidence type="ECO:0000256" key="9">
    <source>
        <dbReference type="ARBA" id="ARBA00022860"/>
    </source>
</evidence>
<evidence type="ECO:0000256" key="1">
    <source>
        <dbReference type="ARBA" id="ARBA00005354"/>
    </source>
</evidence>
<keyword evidence="6 14" id="KW-0547">Nucleotide-binding</keyword>
<dbReference type="Gene3D" id="6.10.140.620">
    <property type="match status" value="1"/>
</dbReference>
<dbReference type="CDD" id="cd14086">
    <property type="entry name" value="STKc_CaMKII"/>
    <property type="match status" value="1"/>
</dbReference>
<evidence type="ECO:0000256" key="2">
    <source>
        <dbReference type="ARBA" id="ARBA00012434"/>
    </source>
</evidence>
<feature type="binding site" evidence="14">
    <location>
        <position position="42"/>
    </location>
    <ligand>
        <name>ATP</name>
        <dbReference type="ChEBI" id="CHEBI:30616"/>
    </ligand>
</feature>
<evidence type="ECO:0000256" key="4">
    <source>
        <dbReference type="ARBA" id="ARBA00022553"/>
    </source>
</evidence>
<evidence type="ECO:0000256" key="6">
    <source>
        <dbReference type="ARBA" id="ARBA00022741"/>
    </source>
</evidence>
<dbReference type="PANTHER" id="PTHR24347">
    <property type="entry name" value="SERINE/THREONINE-PROTEIN KINASE"/>
    <property type="match status" value="1"/>
</dbReference>
<evidence type="ECO:0000313" key="17">
    <source>
        <dbReference type="Ensembl" id="ENSPNYP00000002337.1"/>
    </source>
</evidence>